<dbReference type="EMBL" id="BAABCV010000011">
    <property type="protein sequence ID" value="GAA4102886.1"/>
    <property type="molecule type" value="Genomic_DNA"/>
</dbReference>
<sequence>MIKKDYQGMNIRYISSILRTSLIVLIIALCSYDAKAQLNPFQQIYFQNPYQYNPAMAGLNQGLNLNIGFRQQWSNLPGSPKTTLFTADFQPANRVGVGLNVNDDQIGIIRQTRIMGSYAYHLPLNDRNDKLSFGLSLGVNDARVDYNKVNGDLTDAQIAQYNQLKAYVDGDFGAAYTGERLTVSGGLPNLKTIFFKESDQRFDADRLLFITLVSYKFDITTAVNSMTLSPLVAYRKVKGYKDIVDAGFNFAMNNNGIFLQGVYHTSESVGVGIGLDQRAYALFFNYDFETGSLSNYTTGSFELGLKLHLFNNSK</sequence>
<reference evidence="2" key="1">
    <citation type="journal article" date="2019" name="Int. J. Syst. Evol. Microbiol.">
        <title>The Global Catalogue of Microorganisms (GCM) 10K type strain sequencing project: providing services to taxonomists for standard genome sequencing and annotation.</title>
        <authorList>
            <consortium name="The Broad Institute Genomics Platform"/>
            <consortium name="The Broad Institute Genome Sequencing Center for Infectious Disease"/>
            <person name="Wu L."/>
            <person name="Ma J."/>
        </authorList>
    </citation>
    <scope>NUCLEOTIDE SEQUENCE [LARGE SCALE GENOMIC DNA]</scope>
    <source>
        <strain evidence="2">JCM 17085</strain>
    </source>
</reference>
<evidence type="ECO:0000313" key="1">
    <source>
        <dbReference type="EMBL" id="GAA4102886.1"/>
    </source>
</evidence>
<keyword evidence="2" id="KW-1185">Reference proteome</keyword>
<accession>A0ABP7X2H2</accession>
<dbReference type="RefSeq" id="WP_345106321.1">
    <property type="nucleotide sequence ID" value="NZ_BAABCV010000011.1"/>
</dbReference>
<evidence type="ECO:0000313" key="2">
    <source>
        <dbReference type="Proteomes" id="UP001500841"/>
    </source>
</evidence>
<name>A0ABP7X2H2_9SPHI</name>
<organism evidence="1 2">
    <name type="scientific">Mucilaginibacter panaciglaebae</name>
    <dbReference type="NCBI Taxonomy" id="502331"/>
    <lineage>
        <taxon>Bacteria</taxon>
        <taxon>Pseudomonadati</taxon>
        <taxon>Bacteroidota</taxon>
        <taxon>Sphingobacteriia</taxon>
        <taxon>Sphingobacteriales</taxon>
        <taxon>Sphingobacteriaceae</taxon>
        <taxon>Mucilaginibacter</taxon>
    </lineage>
</organism>
<dbReference type="Proteomes" id="UP001500841">
    <property type="component" value="Unassembled WGS sequence"/>
</dbReference>
<dbReference type="NCBIfam" id="TIGR03519">
    <property type="entry name" value="T9SS_PorP_fam"/>
    <property type="match status" value="1"/>
</dbReference>
<gene>
    <name evidence="1" type="ORF">GCM10022392_30130</name>
</gene>
<protein>
    <recommendedName>
        <fullName evidence="3">Type IX secretion system PorP/SprF family membrane protein</fullName>
    </recommendedName>
</protein>
<dbReference type="InterPro" id="IPR019861">
    <property type="entry name" value="PorP/SprF_Bacteroidetes"/>
</dbReference>
<evidence type="ECO:0008006" key="3">
    <source>
        <dbReference type="Google" id="ProtNLM"/>
    </source>
</evidence>
<dbReference type="Pfam" id="PF11751">
    <property type="entry name" value="PorP_SprF"/>
    <property type="match status" value="1"/>
</dbReference>
<comment type="caution">
    <text evidence="1">The sequence shown here is derived from an EMBL/GenBank/DDBJ whole genome shotgun (WGS) entry which is preliminary data.</text>
</comment>
<proteinExistence type="predicted"/>